<reference evidence="12" key="1">
    <citation type="submission" date="2025-08" db="UniProtKB">
        <authorList>
            <consortium name="Ensembl"/>
        </authorList>
    </citation>
    <scope>IDENTIFICATION</scope>
</reference>
<reference evidence="12" key="2">
    <citation type="submission" date="2025-09" db="UniProtKB">
        <authorList>
            <consortium name="Ensembl"/>
        </authorList>
    </citation>
    <scope>IDENTIFICATION</scope>
</reference>
<dbReference type="Ensembl" id="ENSNVIT00000018763.1">
    <property type="protein sequence ID" value="ENSNVIP00000016086.1"/>
    <property type="gene ID" value="ENSNVIG00000012606.1"/>
</dbReference>
<dbReference type="GeneTree" id="ENSGT00940000172123"/>
<evidence type="ECO:0000256" key="4">
    <source>
        <dbReference type="ARBA" id="ARBA00022507"/>
    </source>
</evidence>
<proteinExistence type="inferred from homology"/>
<accession>A0A8C7AYU5</accession>
<dbReference type="Pfam" id="PF03402">
    <property type="entry name" value="V1R"/>
    <property type="match status" value="1"/>
</dbReference>
<dbReference type="GO" id="GO:0016503">
    <property type="term" value="F:pheromone receptor activity"/>
    <property type="evidence" value="ECO:0007669"/>
    <property type="project" value="InterPro"/>
</dbReference>
<dbReference type="GO" id="GO:0005886">
    <property type="term" value="C:plasma membrane"/>
    <property type="evidence" value="ECO:0007669"/>
    <property type="project" value="UniProtKB-SubCell"/>
</dbReference>
<feature type="transmembrane region" description="Helical" evidence="11">
    <location>
        <begin position="52"/>
        <end position="73"/>
    </location>
</feature>
<dbReference type="InterPro" id="IPR004072">
    <property type="entry name" value="Vmron_rcpt_1"/>
</dbReference>
<dbReference type="GO" id="GO:0019236">
    <property type="term" value="P:response to pheromone"/>
    <property type="evidence" value="ECO:0007669"/>
    <property type="project" value="UniProtKB-KW"/>
</dbReference>
<comment type="caution">
    <text evidence="11">Lacks conserved residue(s) required for the propagation of feature annotation.</text>
</comment>
<keyword evidence="8 11" id="KW-0472">Membrane</keyword>
<organism evidence="12 13">
    <name type="scientific">Neovison vison</name>
    <name type="common">American mink</name>
    <name type="synonym">Mustela vison</name>
    <dbReference type="NCBI Taxonomy" id="452646"/>
    <lineage>
        <taxon>Eukaryota</taxon>
        <taxon>Metazoa</taxon>
        <taxon>Chordata</taxon>
        <taxon>Craniata</taxon>
        <taxon>Vertebrata</taxon>
        <taxon>Euteleostomi</taxon>
        <taxon>Mammalia</taxon>
        <taxon>Eutheria</taxon>
        <taxon>Laurasiatheria</taxon>
        <taxon>Carnivora</taxon>
        <taxon>Caniformia</taxon>
        <taxon>Musteloidea</taxon>
        <taxon>Mustelidae</taxon>
        <taxon>Mustelinae</taxon>
        <taxon>Neogale</taxon>
    </lineage>
</organism>
<sequence>MSLQSNVLRTPGEETLKAILFFQVGVGARATVTLFFRNFSPVSHGRRQRPSHTILTHMAVASLLVFLSTGIPYKLVAVVLQKLLSSLACKFVYQTHILTWVNTPQGGRTLRFTDADKKPGRCRGVFCLTLLLHFTPIFLMCSRMTQKITVAQWFDLPLYLVGFLYMVDPL</sequence>
<keyword evidence="3 11" id="KW-1003">Cell membrane</keyword>
<evidence type="ECO:0000313" key="13">
    <source>
        <dbReference type="Proteomes" id="UP000694425"/>
    </source>
</evidence>
<keyword evidence="9 11" id="KW-0675">Receptor</keyword>
<evidence type="ECO:0000256" key="2">
    <source>
        <dbReference type="ARBA" id="ARBA00010663"/>
    </source>
</evidence>
<keyword evidence="13" id="KW-1185">Reference proteome</keyword>
<name>A0A8C7AYU5_NEOVI</name>
<keyword evidence="4 11" id="KW-0589">Pheromone response</keyword>
<evidence type="ECO:0000313" key="12">
    <source>
        <dbReference type="Ensembl" id="ENSNVIP00000016086.1"/>
    </source>
</evidence>
<keyword evidence="5 11" id="KW-0812">Transmembrane</keyword>
<keyword evidence="6 11" id="KW-1133">Transmembrane helix</keyword>
<evidence type="ECO:0000256" key="5">
    <source>
        <dbReference type="ARBA" id="ARBA00022692"/>
    </source>
</evidence>
<protein>
    <recommendedName>
        <fullName evidence="11">Vomeronasal type-1 receptor</fullName>
    </recommendedName>
</protein>
<keyword evidence="10 11" id="KW-0807">Transducer</keyword>
<evidence type="ECO:0000256" key="8">
    <source>
        <dbReference type="ARBA" id="ARBA00023136"/>
    </source>
</evidence>
<feature type="transmembrane region" description="Helical" evidence="11">
    <location>
        <begin position="20"/>
        <end position="40"/>
    </location>
</feature>
<comment type="similarity">
    <text evidence="2 11">Belongs to the G-protein coupled receptor 1 family.</text>
</comment>
<evidence type="ECO:0000256" key="11">
    <source>
        <dbReference type="RuleBase" id="RU364061"/>
    </source>
</evidence>
<keyword evidence="7 11" id="KW-0297">G-protein coupled receptor</keyword>
<evidence type="ECO:0000256" key="9">
    <source>
        <dbReference type="ARBA" id="ARBA00023170"/>
    </source>
</evidence>
<evidence type="ECO:0000256" key="7">
    <source>
        <dbReference type="ARBA" id="ARBA00023040"/>
    </source>
</evidence>
<comment type="subcellular location">
    <subcellularLocation>
        <location evidence="1 11">Cell membrane</location>
        <topology evidence="1 11">Multi-pass membrane protein</topology>
    </subcellularLocation>
</comment>
<dbReference type="AlphaFoldDB" id="A0A8C7AYU5"/>
<feature type="transmembrane region" description="Helical" evidence="11">
    <location>
        <begin position="148"/>
        <end position="167"/>
    </location>
</feature>
<evidence type="ECO:0000256" key="3">
    <source>
        <dbReference type="ARBA" id="ARBA00022475"/>
    </source>
</evidence>
<evidence type="ECO:0000256" key="10">
    <source>
        <dbReference type="ARBA" id="ARBA00023224"/>
    </source>
</evidence>
<evidence type="ECO:0000256" key="6">
    <source>
        <dbReference type="ARBA" id="ARBA00022989"/>
    </source>
</evidence>
<dbReference type="PANTHER" id="PTHR24062">
    <property type="entry name" value="VOMERONASAL TYPE-1 RECEPTOR"/>
    <property type="match status" value="1"/>
</dbReference>
<feature type="transmembrane region" description="Helical" evidence="11">
    <location>
        <begin position="123"/>
        <end position="141"/>
    </location>
</feature>
<evidence type="ECO:0000256" key="1">
    <source>
        <dbReference type="ARBA" id="ARBA00004651"/>
    </source>
</evidence>
<dbReference type="Proteomes" id="UP000694425">
    <property type="component" value="Unplaced"/>
</dbReference>